<dbReference type="Ensembl" id="ENSCHIT00010043645.1">
    <property type="protein sequence ID" value="ENSCHIP00010030993.1"/>
    <property type="gene ID" value="ENSCHIG00010015626.1"/>
</dbReference>
<dbReference type="InterPro" id="IPR035699">
    <property type="entry name" value="AAA_6"/>
</dbReference>
<sequence length="302" mass="32800">MSDSSTPLTAAHQASVTLMGALKLNLGGAPEGPAGTGKTETTKDLAKALAKQCVVFNCSDGLDYKAMGKFFKGLAQAGAWACFDEFNRIEVEVLSVVAQQILSIQQAIIRKLKTFIFEGTELSLNPTCAVFITMNPGYAGRAELPDNLKALFRTVAMMVPDYALIGEISLYSMGFLDSRSLAQKIVATYRLCSEQLSSQHHYDYGMRAVKSVLTAAGNLKLKYPEENESVLLLRALLDVNLAKFLAQDVPLFQVCDGLGPWLSTEILLPKMKKNLGTSSTPYTLVHSLASIPIARYPPPNIK</sequence>
<evidence type="ECO:0000256" key="1">
    <source>
        <dbReference type="ARBA" id="ARBA00008887"/>
    </source>
</evidence>
<dbReference type="InterPro" id="IPR043157">
    <property type="entry name" value="Dynein_AAA1S"/>
</dbReference>
<accession>A0A8C2RLM6</accession>
<evidence type="ECO:0000259" key="2">
    <source>
        <dbReference type="Pfam" id="PF12774"/>
    </source>
</evidence>
<dbReference type="GO" id="GO:0007018">
    <property type="term" value="P:microtubule-based movement"/>
    <property type="evidence" value="ECO:0007669"/>
    <property type="project" value="InterPro"/>
</dbReference>
<dbReference type="Gene3D" id="3.40.50.300">
    <property type="entry name" value="P-loop containing nucleotide triphosphate hydrolases"/>
    <property type="match status" value="1"/>
</dbReference>
<organism evidence="3">
    <name type="scientific">Capra hircus</name>
    <name type="common">Goat</name>
    <dbReference type="NCBI Taxonomy" id="9925"/>
    <lineage>
        <taxon>Eukaryota</taxon>
        <taxon>Metazoa</taxon>
        <taxon>Chordata</taxon>
        <taxon>Craniata</taxon>
        <taxon>Vertebrata</taxon>
        <taxon>Euteleostomi</taxon>
        <taxon>Mammalia</taxon>
        <taxon>Eutheria</taxon>
        <taxon>Laurasiatheria</taxon>
        <taxon>Artiodactyla</taxon>
        <taxon>Ruminantia</taxon>
        <taxon>Pecora</taxon>
        <taxon>Bovidae</taxon>
        <taxon>Caprinae</taxon>
        <taxon>Capra</taxon>
    </lineage>
</organism>
<feature type="domain" description="Dynein heavy chain hydrolytic ATP-binding dynein motor region" evidence="2">
    <location>
        <begin position="6"/>
        <end position="253"/>
    </location>
</feature>
<reference evidence="3" key="1">
    <citation type="submission" date="2019-03" db="EMBL/GenBank/DDBJ databases">
        <title>Genome sequencing and reference-guided assembly of Black Bengal Goat (Capra hircus).</title>
        <authorList>
            <person name="Siddiki A.Z."/>
            <person name="Baten A."/>
            <person name="Billah M."/>
            <person name="Alam M.A.U."/>
            <person name="Shawrob K.S.M."/>
            <person name="Saha S."/>
            <person name="Chowdhury M."/>
            <person name="Rahman A.H."/>
            <person name="Stear M."/>
            <person name="Miah G."/>
            <person name="Das G.B."/>
            <person name="Hossain M.M."/>
            <person name="Kumkum M."/>
            <person name="Islam M.S."/>
            <person name="Mollah A.M."/>
            <person name="Ahsan A."/>
            <person name="Tusar F."/>
            <person name="Khan M.K.I."/>
        </authorList>
    </citation>
    <scope>NUCLEOTIDE SEQUENCE [LARGE SCALE GENOMIC DNA]</scope>
</reference>
<dbReference type="PANTHER" id="PTHR22878:SF71">
    <property type="entry name" value="DYNEIN, AXONEMAL, HEAVY CHAIN 3"/>
    <property type="match status" value="1"/>
</dbReference>
<protein>
    <recommendedName>
        <fullName evidence="2">Dynein heavy chain hydrolytic ATP-binding dynein motor region domain-containing protein</fullName>
    </recommendedName>
</protein>
<dbReference type="Gene3D" id="1.10.8.710">
    <property type="match status" value="1"/>
</dbReference>
<dbReference type="GO" id="GO:0051959">
    <property type="term" value="F:dynein light intermediate chain binding"/>
    <property type="evidence" value="ECO:0007669"/>
    <property type="project" value="InterPro"/>
</dbReference>
<dbReference type="SUPFAM" id="SSF52540">
    <property type="entry name" value="P-loop containing nucleoside triphosphate hydrolases"/>
    <property type="match status" value="1"/>
</dbReference>
<dbReference type="FunFam" id="1.10.8.710:FF:000004">
    <property type="entry name" value="Dynein axonemal heavy chain 6"/>
    <property type="match status" value="1"/>
</dbReference>
<dbReference type="GO" id="GO:0045505">
    <property type="term" value="F:dynein intermediate chain binding"/>
    <property type="evidence" value="ECO:0007669"/>
    <property type="project" value="InterPro"/>
</dbReference>
<comment type="similarity">
    <text evidence="1">Belongs to the dynein heavy chain family.</text>
</comment>
<dbReference type="InterPro" id="IPR026983">
    <property type="entry name" value="DHC"/>
</dbReference>
<dbReference type="PANTHER" id="PTHR22878">
    <property type="entry name" value="DYNEIN HEAVY CHAIN 6, AXONEMAL-LIKE-RELATED"/>
    <property type="match status" value="1"/>
</dbReference>
<dbReference type="GO" id="GO:0005524">
    <property type="term" value="F:ATP binding"/>
    <property type="evidence" value="ECO:0007669"/>
    <property type="project" value="InterPro"/>
</dbReference>
<dbReference type="InterPro" id="IPR027417">
    <property type="entry name" value="P-loop_NTPase"/>
</dbReference>
<name>A0A8C2RLM6_CAPHI</name>
<dbReference type="AlphaFoldDB" id="A0A8C2RLM6"/>
<dbReference type="Pfam" id="PF12774">
    <property type="entry name" value="AAA_6"/>
    <property type="match status" value="1"/>
</dbReference>
<proteinExistence type="inferred from homology"/>
<dbReference type="GO" id="GO:0030286">
    <property type="term" value="C:dynein complex"/>
    <property type="evidence" value="ECO:0007669"/>
    <property type="project" value="InterPro"/>
</dbReference>
<reference evidence="3" key="2">
    <citation type="submission" date="2025-08" db="UniProtKB">
        <authorList>
            <consortium name="Ensembl"/>
        </authorList>
    </citation>
    <scope>IDENTIFICATION</scope>
</reference>
<dbReference type="FunFam" id="3.40.50.300:FF:000063">
    <property type="entry name" value="dynein heavy chain 6, axonemal"/>
    <property type="match status" value="1"/>
</dbReference>
<evidence type="ECO:0000313" key="3">
    <source>
        <dbReference type="Ensembl" id="ENSCHIP00010030993.1"/>
    </source>
</evidence>